<evidence type="ECO:0000259" key="4">
    <source>
        <dbReference type="PROSITE" id="PS51172"/>
    </source>
</evidence>
<dbReference type="Pfam" id="PF00942">
    <property type="entry name" value="CBM_3"/>
    <property type="match status" value="1"/>
</dbReference>
<accession>A0A0L6JN70</accession>
<dbReference type="PROSITE" id="PS50022">
    <property type="entry name" value="FA58C_3"/>
    <property type="match status" value="1"/>
</dbReference>
<dbReference type="GO" id="GO:0016798">
    <property type="term" value="F:hydrolase activity, acting on glycosyl bonds"/>
    <property type="evidence" value="ECO:0007669"/>
    <property type="project" value="UniProtKB-KW"/>
</dbReference>
<keyword evidence="1" id="KW-0378">Hydrolase</keyword>
<dbReference type="PROSITE" id="PS51820">
    <property type="entry name" value="PA14"/>
    <property type="match status" value="1"/>
</dbReference>
<proteinExistence type="predicted"/>
<dbReference type="Gene3D" id="2.60.120.260">
    <property type="entry name" value="Galactose-binding domain-like"/>
    <property type="match status" value="4"/>
</dbReference>
<evidence type="ECO:0000256" key="2">
    <source>
        <dbReference type="ARBA" id="ARBA00023295"/>
    </source>
</evidence>
<dbReference type="Gene3D" id="2.60.40.10">
    <property type="entry name" value="Immunoglobulins"/>
    <property type="match status" value="2"/>
</dbReference>
<feature type="domain" description="PA14" evidence="5">
    <location>
        <begin position="2537"/>
        <end position="2670"/>
    </location>
</feature>
<dbReference type="Gene3D" id="3.90.182.10">
    <property type="entry name" value="Toxin - Anthrax Protective Antigen,domain 1"/>
    <property type="match status" value="1"/>
</dbReference>
<dbReference type="InterPro" id="IPR003305">
    <property type="entry name" value="CenC_carb-bd"/>
</dbReference>
<dbReference type="InterPro" id="IPR008965">
    <property type="entry name" value="CBM2/CBM3_carb-bd_dom_sf"/>
</dbReference>
<evidence type="ECO:0000313" key="7">
    <source>
        <dbReference type="Proteomes" id="UP000036923"/>
    </source>
</evidence>
<dbReference type="InterPro" id="IPR008979">
    <property type="entry name" value="Galactose-bd-like_sf"/>
</dbReference>
<feature type="domain" description="CBM3" evidence="4">
    <location>
        <begin position="2899"/>
        <end position="3050"/>
    </location>
</feature>
<evidence type="ECO:0000259" key="5">
    <source>
        <dbReference type="PROSITE" id="PS51820"/>
    </source>
</evidence>
<dbReference type="eggNOG" id="COG2366">
    <property type="taxonomic scope" value="Bacteria"/>
</dbReference>
<dbReference type="Pfam" id="PF00754">
    <property type="entry name" value="F5_F8_type_C"/>
    <property type="match status" value="1"/>
</dbReference>
<dbReference type="OrthoDB" id="1829213at2"/>
<reference evidence="7" key="1">
    <citation type="submission" date="2015-07" db="EMBL/GenBank/DDBJ databases">
        <title>Near-Complete Genome Sequence of the Cellulolytic Bacterium Bacteroides (Pseudobacteroides) cellulosolvens ATCC 35603.</title>
        <authorList>
            <person name="Dassa B."/>
            <person name="Utturkar S.M."/>
            <person name="Klingeman D.M."/>
            <person name="Hurt R.A."/>
            <person name="Keller M."/>
            <person name="Xu J."/>
            <person name="Reddy Y.H.K."/>
            <person name="Borovok I."/>
            <person name="Grinberg I.R."/>
            <person name="Lamed R."/>
            <person name="Zhivin O."/>
            <person name="Bayer E.A."/>
            <person name="Brown S.D."/>
        </authorList>
    </citation>
    <scope>NUCLEOTIDE SEQUENCE [LARGE SCALE GENOMIC DNA]</scope>
    <source>
        <strain evidence="7">DSM 2933</strain>
    </source>
</reference>
<dbReference type="eggNOG" id="COG2273">
    <property type="taxonomic scope" value="Bacteria"/>
</dbReference>
<dbReference type="eggNOG" id="COG4447">
    <property type="taxonomic scope" value="Bacteria"/>
</dbReference>
<dbReference type="STRING" id="398512.Bccel_2477"/>
<evidence type="ECO:0000256" key="1">
    <source>
        <dbReference type="ARBA" id="ARBA00022801"/>
    </source>
</evidence>
<dbReference type="Pfam" id="PF02018">
    <property type="entry name" value="CBM_4_9"/>
    <property type="match status" value="3"/>
</dbReference>
<protein>
    <submittedName>
        <fullName evidence="6">Type 3a cellulose-binding domain protein</fullName>
    </submittedName>
</protein>
<dbReference type="Gene3D" id="2.60.120.560">
    <property type="entry name" value="Exo-inulinase, domain 1"/>
    <property type="match status" value="1"/>
</dbReference>
<evidence type="ECO:0000259" key="3">
    <source>
        <dbReference type="PROSITE" id="PS50022"/>
    </source>
</evidence>
<dbReference type="InterPro" id="IPR011658">
    <property type="entry name" value="PA14_dom"/>
</dbReference>
<dbReference type="InterPro" id="IPR001956">
    <property type="entry name" value="CBM3"/>
</dbReference>
<dbReference type="PROSITE" id="PS51172">
    <property type="entry name" value="CBM3"/>
    <property type="match status" value="1"/>
</dbReference>
<dbReference type="Pfam" id="PF07691">
    <property type="entry name" value="PA14"/>
    <property type="match status" value="1"/>
</dbReference>
<dbReference type="InterPro" id="IPR000421">
    <property type="entry name" value="FA58C"/>
</dbReference>
<dbReference type="SUPFAM" id="SSF49899">
    <property type="entry name" value="Concanavalin A-like lectins/glucanases"/>
    <property type="match status" value="1"/>
</dbReference>
<comment type="caution">
    <text evidence="6">The sequence shown here is derived from an EMBL/GenBank/DDBJ whole genome shotgun (WGS) entry which is preliminary data.</text>
</comment>
<dbReference type="InterPro" id="IPR013783">
    <property type="entry name" value="Ig-like_fold"/>
</dbReference>
<dbReference type="InterPro" id="IPR036966">
    <property type="entry name" value="CBM3_sf"/>
</dbReference>
<dbReference type="GO" id="GO:0005975">
    <property type="term" value="P:carbohydrate metabolic process"/>
    <property type="evidence" value="ECO:0007669"/>
    <property type="project" value="InterPro"/>
</dbReference>
<dbReference type="SUPFAM" id="SSF49785">
    <property type="entry name" value="Galactose-binding domain-like"/>
    <property type="match status" value="4"/>
</dbReference>
<sequence>MRKLLLIFALLFLSIFYVFTVNSFATEASYGDGSYSFANHAARSNGRQDCWMSASKDNEKLTLGYGGNNYDAHITEKGVFQIISNGDDTVRIKYNGRILVGDSSTFTVKLLPEATSSNLDGSKWKITSAGMQGTCWIDWVGPNSGTGTVLGISTITGEFVITRPNGSNAMWDIYRVDKNIVFQEQFHAYSFNFWNKVLGSLNFPGISVNASANSSEYNINKKLNSFDYKDYTLEGKVKPKAGTAGLLFRNDGTNMYLWSLDRTNKLAELFSINMVSGQKTKLKSKSFTVSTDLEKWYNIKITVKDSKMALYIDDVFVDFAENYSSSGLIGYWVGGTATASGSAEFDNILVKKEIQPMWYMSKVSVHDKFKDAEDKVITITDDTDINTLDIPSLSTSNFWVPFTENFDAIGGGTRVERYLFTTSIDVPDNVSNLVISGDGTSTITIDDKLAVYVNGRRVAYGLASNIQSIIIEKKYLMPGSKNDILLVLSDTGAGKIQLSKLKVTANLDSSYNKKIIEYNGFKIQYDESNPVNSKIIKYPSNIMIDGIQMNAADTPVFDESGRVKQAHFNAILTGPVYKYNGWHKCQKIFSTKPESSIDINLKRGYGNSSYAMFSDVVFEQAKFDIFDMGQNISSVQAIVNQDQSLSITSDAIFKIFGEQEDCSLSINIKDSHIYVSASSRFLLDGYLSASKKMTGYNKISDISLSGGFKYDIYRKKVTDDYDIRINTFDGAKVRFAIPKFGELSFSELTMDAATITAKNLGFTFADDCIFEGLKTSQDQKCTVEFKSLTINKEASSLKDLIKACELKVTLKQDVEVFGGLNIKAVNSKTGKQTVFTGGVKEGNFSFMFDGTLELPDDAKTQIETKFWVDTDGNFMVEAKGELENGLIIKGINLSATPGSSKVGFKFQSAVYKDNVLESPRKCTFEFENVGTTLNIPGAGNVIFTIKEFALTDNGIEDIKGGIGGSVSLFNNNMIIDAAKDGITLAYNSSAGWTVKATDVMVKFPNIGDGGMESKASFDMNSITGLGTIKCTVPSLTLFKEFVSITTLAVDVYKAPDTGKYTMTISADKLICNVKKVLPLENDTTIGAENVSLTVADLSNPSVSLNLDKLEYNRRIEFNMGLKVAAEGIAFYFNDKKVEVVKPTFTLPKDIPGIKFYKAADMKEEFTDPVVQVDYIRAIFGSSWGFEVGGAKLPGACVYNLFNMNICKITLVDLYAGYNSNKFNISVKSASVTVASGYSAELTDVKITNDDVSIGGGSITIPEINIGGIGINNLMATFGTETIGDRDYSIFGGACSITIPGLGAIGGSLKVQNYSDNFFGLIKEASFDIKDSNGKKIGTRIEFNNQDTLEKIVLSASCDKSVPNITISLNGTNIPLTHAAISTDTKEVNEVIEVNNELVDTGKIGVSTLLGIDLPLLGTADQGKGNWVIEVRCEEAVDVAFITKLSDPELVINSASFDGGNNKLTVTGQVKQYAAGEQNVTLLMKNAPKTDGDNVMPGERIVATSKNLQDMDGIKSITIGGDGKFTVVIDTTIMRSGTYSLLAELDRKVVLSKDGDLFETEGGSEDFTSGEEYKENGTIKKFDIINNTMQKVPKPDAFATCYGTAPIYMYNLDVNFKSTTKSADGYMIFADCYVGGVYKGTRKINIGNMTKARIGQFTEYLSVTNGEASYKPTMLSVYIVPYKYIDQSKGFIYDFGGKLGFETISNNITLGPESDKVDVWLQRSTSNILASVTSGMASPVEIPVEGSTKGKIIINTLDNTLDKSKILVQVKSVTKSNVDLGSKSLLGDAISVKLGDDSVDAGDYITPTAAGAYNFNLSLFANVDAAQAKAMADANTPLSVTLSVYNSSNPSNYKEITIPCKFTLPALSLKSINQDTFSSMTGGVLDVYGTQLLKGCIVKLVDSANVEQALEIIPDESGIGRIAAKIPQGIAVGEYTLKVVGPVLASGTVNTQTWSEKIKIVKSDFEWVKARDTGKIKKGATGKFYARLDSKTGFKGTAGIKVKSSPAGFIVKLNKSQVVMDEEIEAVITVPSTAEDKDYNIEFEAVSIVDSVYESAYSNVGSFVVTVTSSDIASDISSVSNKRVSVGDVFDIYGEGFTSQTTVEITTPSGMVKTLNIVSRTENKLTVSVPDGSLSGDLRTRNGSIYSPTSVPFTVVPPGIVPNFDTAPISVILAPGESTYINVNNNGKPVLTSSQTYLVTSADSQGKVKITVPASTKPGEYYAYAKVMYPNTTIEKKIVVYVVDNGNAAEDLSRQVILSGRNLYIKVKGANVSSIQIAKLEVNGTSITRTPVKVGDGWTIDVGMVNSGTMVKYQFNYVITGASFTTPIYEYKVEYQNPENTDSLYQVKLFEKDNNDVLLKVNVINPFKPDTMSITYKKGNEAEVKVPMVKNGDSWEVNLGKLVEDSRLIYSLSYGSGVDTVTSTKKELSYKTKNPVESQLEYSFTRDSATGRVKLNLTGIKVDNKDIIPTTVKVTLSDIAAVTSKTYDMVKNGNTYQADIGDINNTTKLNIKYEYIYEGEKYKTAYKSVKYNESTYPDSNNGFMAEYFDSKYFSESRLSTVDPVVDFDFTTKGPAGGLVNNSTYSMRWSGKLQARYSEEHTFYLTVPSGKATLWVDGKLIAEGKGALSGKCTLTAGKPADIIVEYAADGSGAIKLEWQSASQLREVVPQARVIAVVSSKPGSTNFAPFATQVAYDMIAIGWNTPNVTGVSYYEVYEGTTLISTLWGIKNYTRTGLVPDKDYTYQIKAYNSSKTLLATSASIVVRTERAPMDLALNKPITASSTFDTLNATKFAVDGDSSTKWTSMHGDNQWVRVDLGREYEIAKVRLNWREDYHAKYYKIQVSNDDMAWRDVYSTISGDGGIDEIRLSSVKARYVRMKATLRGINSNPYSLWDFNVYGYGYSSIKTMFYNQIIDAQNNNITPTFKIINTGTENVDLNTLKLRYYYTVDKDVPQKFTCDWTPISPHVTGTFVKMGSPKDKADYYLEIGFQTTTPILKPGENVEVKARFNREDWTFYTQTNDYSFDGVSKDYVDSNKITVYQSGNLIQGVEPSSQLANMSFDSNTSGWNCFASSAAGASVEWTRDTVNFDTAPAGFAVKCITKGTKDDSIQVYTNTSIEKGKYYNLTFKAKATSVFTIPRIALIKNVSPYTFYAVAKNAQVTTGWKTYSYTFKINTTEPNARINLLIGNAIPNGATLYLDTFSFTEVSAPAELVANTSLTYDAANWIVWSATTSGAVATGARDTVNFDTQPAGYKVNCVTKGTGTSQIQLMINGINVEDGKTYNLTFRAKASHAFNIPYFKLIKNNTPYTNYSSTVNNIAITTAWKNYHYVLTATGSDPAARLNFEMGNALPDGAQFYIDTVSFKEAIVNEITESMSNPSFNDNTSDWAIYYDAKKGASGTIARDTVNYDTQPAGLKVHCTTKGTEIGAMHVNAMGVRIEAGKTYRLTFRAKATTAFNIPRMVLIRRTVPNNVYSVVNPINSSNIAVTTAWQTYTYTFTANVTDPDSRLLFYLGNAIPDNSDLFMDTISIKEVQ</sequence>
<dbReference type="SUPFAM" id="SSF49384">
    <property type="entry name" value="Carbohydrate-binding domain"/>
    <property type="match status" value="1"/>
</dbReference>
<dbReference type="SMART" id="SM01067">
    <property type="entry name" value="CBM_3"/>
    <property type="match status" value="1"/>
</dbReference>
<dbReference type="SMART" id="SM00758">
    <property type="entry name" value="PA14"/>
    <property type="match status" value="1"/>
</dbReference>
<name>A0A0L6JN70_9FIRM</name>
<keyword evidence="7" id="KW-1185">Reference proteome</keyword>
<dbReference type="SUPFAM" id="SSF56988">
    <property type="entry name" value="Anthrax protective antigen"/>
    <property type="match status" value="1"/>
</dbReference>
<dbReference type="RefSeq" id="WP_036944512.1">
    <property type="nucleotide sequence ID" value="NZ_JQKC01000029.1"/>
</dbReference>
<dbReference type="eggNOG" id="COG3299">
    <property type="taxonomic scope" value="Bacteria"/>
</dbReference>
<dbReference type="InterPro" id="IPR013320">
    <property type="entry name" value="ConA-like_dom_sf"/>
</dbReference>
<gene>
    <name evidence="6" type="ORF">Bccel_2477</name>
</gene>
<dbReference type="EMBL" id="LGTC01000001">
    <property type="protein sequence ID" value="KNY27209.1"/>
    <property type="molecule type" value="Genomic_DNA"/>
</dbReference>
<dbReference type="GO" id="GO:0030248">
    <property type="term" value="F:cellulose binding"/>
    <property type="evidence" value="ECO:0007669"/>
    <property type="project" value="InterPro"/>
</dbReference>
<dbReference type="Gene3D" id="2.60.40.710">
    <property type="entry name" value="Endoglucanase-like"/>
    <property type="match status" value="1"/>
</dbReference>
<evidence type="ECO:0000313" key="6">
    <source>
        <dbReference type="EMBL" id="KNY27209.1"/>
    </source>
</evidence>
<feature type="domain" description="F5/8 type C" evidence="3">
    <location>
        <begin position="2757"/>
        <end position="2898"/>
    </location>
</feature>
<dbReference type="Proteomes" id="UP000036923">
    <property type="component" value="Unassembled WGS sequence"/>
</dbReference>
<dbReference type="InterPro" id="IPR037524">
    <property type="entry name" value="PA14/GLEYA"/>
</dbReference>
<keyword evidence="2" id="KW-0326">Glycosidase</keyword>
<organism evidence="6 7">
    <name type="scientific">Pseudobacteroides cellulosolvens ATCC 35603 = DSM 2933</name>
    <dbReference type="NCBI Taxonomy" id="398512"/>
    <lineage>
        <taxon>Bacteria</taxon>
        <taxon>Bacillati</taxon>
        <taxon>Bacillota</taxon>
        <taxon>Clostridia</taxon>
        <taxon>Eubacteriales</taxon>
        <taxon>Oscillospiraceae</taxon>
        <taxon>Pseudobacteroides</taxon>
    </lineage>
</organism>